<comment type="caution">
    <text evidence="13">The sequence shown here is derived from an EMBL/GenBank/DDBJ whole genome shotgun (WGS) entry which is preliminary data.</text>
</comment>
<dbReference type="Proteomes" id="UP000246722">
    <property type="component" value="Unassembled WGS sequence"/>
</dbReference>
<protein>
    <submittedName>
        <fullName evidence="13">Two pore domain potassium channel family protein</fullName>
    </submittedName>
</protein>
<feature type="transmembrane region" description="Helical" evidence="11">
    <location>
        <begin position="81"/>
        <end position="103"/>
    </location>
</feature>
<evidence type="ECO:0000256" key="9">
    <source>
        <dbReference type="ARBA" id="ARBA00023136"/>
    </source>
</evidence>
<dbReference type="PANTHER" id="PTHR10027">
    <property type="entry name" value="CALCIUM-ACTIVATED POTASSIUM CHANNEL ALPHA CHAIN"/>
    <property type="match status" value="1"/>
</dbReference>
<dbReference type="OrthoDB" id="9799090at2"/>
<evidence type="ECO:0000256" key="3">
    <source>
        <dbReference type="ARBA" id="ARBA00022538"/>
    </source>
</evidence>
<evidence type="ECO:0000256" key="8">
    <source>
        <dbReference type="ARBA" id="ARBA00023065"/>
    </source>
</evidence>
<dbReference type="AlphaFoldDB" id="A0A317ZKV5"/>
<evidence type="ECO:0000313" key="13">
    <source>
        <dbReference type="EMBL" id="PXA67151.1"/>
    </source>
</evidence>
<keyword evidence="14" id="KW-1185">Reference proteome</keyword>
<keyword evidence="6" id="KW-0630">Potassium</keyword>
<keyword evidence="10 13" id="KW-0407">Ion channel</keyword>
<dbReference type="SUPFAM" id="SSF81324">
    <property type="entry name" value="Voltage-gated potassium channels"/>
    <property type="match status" value="1"/>
</dbReference>
<evidence type="ECO:0000256" key="6">
    <source>
        <dbReference type="ARBA" id="ARBA00022958"/>
    </source>
</evidence>
<dbReference type="Pfam" id="PF07885">
    <property type="entry name" value="Ion_trans_2"/>
    <property type="match status" value="1"/>
</dbReference>
<organism evidence="13 14">
    <name type="scientific">Cryobacterium arcticum</name>
    <dbReference type="NCBI Taxonomy" id="670052"/>
    <lineage>
        <taxon>Bacteria</taxon>
        <taxon>Bacillati</taxon>
        <taxon>Actinomycetota</taxon>
        <taxon>Actinomycetes</taxon>
        <taxon>Micrococcales</taxon>
        <taxon>Microbacteriaceae</taxon>
        <taxon>Cryobacterium</taxon>
    </lineage>
</organism>
<dbReference type="InterPro" id="IPR013099">
    <property type="entry name" value="K_chnl_dom"/>
</dbReference>
<feature type="transmembrane region" description="Helical" evidence="11">
    <location>
        <begin position="21"/>
        <end position="43"/>
    </location>
</feature>
<proteinExistence type="predicted"/>
<keyword evidence="8" id="KW-0406">Ion transport</keyword>
<dbReference type="GO" id="GO:0016020">
    <property type="term" value="C:membrane"/>
    <property type="evidence" value="ECO:0007669"/>
    <property type="project" value="UniProtKB-SubCell"/>
</dbReference>
<evidence type="ECO:0000256" key="1">
    <source>
        <dbReference type="ARBA" id="ARBA00004141"/>
    </source>
</evidence>
<dbReference type="PANTHER" id="PTHR10027:SF10">
    <property type="entry name" value="SLOWPOKE 2, ISOFORM D"/>
    <property type="match status" value="1"/>
</dbReference>
<accession>A0A317ZKV5</accession>
<dbReference type="InterPro" id="IPR047871">
    <property type="entry name" value="K_chnl_Slo-like"/>
</dbReference>
<feature type="transmembrane region" description="Helical" evidence="11">
    <location>
        <begin position="49"/>
        <end position="69"/>
    </location>
</feature>
<dbReference type="GO" id="GO:0005267">
    <property type="term" value="F:potassium channel activity"/>
    <property type="evidence" value="ECO:0007669"/>
    <property type="project" value="UniProtKB-KW"/>
</dbReference>
<dbReference type="Gene3D" id="1.10.287.70">
    <property type="match status" value="1"/>
</dbReference>
<evidence type="ECO:0000259" key="12">
    <source>
        <dbReference type="Pfam" id="PF07885"/>
    </source>
</evidence>
<evidence type="ECO:0000256" key="10">
    <source>
        <dbReference type="ARBA" id="ARBA00023303"/>
    </source>
</evidence>
<dbReference type="EMBL" id="QHLY01000012">
    <property type="protein sequence ID" value="PXA67151.1"/>
    <property type="molecule type" value="Genomic_DNA"/>
</dbReference>
<keyword evidence="2" id="KW-0813">Transport</keyword>
<evidence type="ECO:0000256" key="7">
    <source>
        <dbReference type="ARBA" id="ARBA00022989"/>
    </source>
</evidence>
<keyword evidence="7 11" id="KW-1133">Transmembrane helix</keyword>
<sequence length="189" mass="20127">MTGPGPQALAPGQRRRLIARGVLRALASTTVLVALYFLVPFALISALPLVVWLVVAFLVLVAVSAWQLRAIARSTHPTVQAIVALAITAPLYLLLFAVTYFLLSVSGSEHFSTGVLTRLDALYFTVTIFATVGFGDISPATQGARLIVMIQMILNLLVLGAGIKVFVGAVQRRRKDQESDANAVADGTP</sequence>
<evidence type="ECO:0000256" key="5">
    <source>
        <dbReference type="ARBA" id="ARBA00022826"/>
    </source>
</evidence>
<keyword evidence="9 11" id="KW-0472">Membrane</keyword>
<gene>
    <name evidence="13" type="ORF">CTB96_10340</name>
</gene>
<keyword evidence="4 11" id="KW-0812">Transmembrane</keyword>
<feature type="domain" description="Potassium channel" evidence="12">
    <location>
        <begin position="93"/>
        <end position="170"/>
    </location>
</feature>
<evidence type="ECO:0000256" key="4">
    <source>
        <dbReference type="ARBA" id="ARBA00022692"/>
    </source>
</evidence>
<comment type="subcellular location">
    <subcellularLocation>
        <location evidence="1">Membrane</location>
        <topology evidence="1">Multi-pass membrane protein</topology>
    </subcellularLocation>
</comment>
<name>A0A317ZKV5_9MICO</name>
<keyword evidence="5" id="KW-0631">Potassium channel</keyword>
<evidence type="ECO:0000256" key="2">
    <source>
        <dbReference type="ARBA" id="ARBA00022448"/>
    </source>
</evidence>
<evidence type="ECO:0000313" key="14">
    <source>
        <dbReference type="Proteomes" id="UP000246722"/>
    </source>
</evidence>
<keyword evidence="3" id="KW-0633">Potassium transport</keyword>
<reference evidence="13 14" key="1">
    <citation type="submission" date="2018-05" db="EMBL/GenBank/DDBJ databases">
        <title>Genetic diversity of glacier-inhabiting Cryobacterium bacteria in China and description of Cryobacterium mengkeensis sp. nov. and Arthrobacter glacialis sp. nov.</title>
        <authorList>
            <person name="Liu Q."/>
            <person name="Xin Y.-H."/>
        </authorList>
    </citation>
    <scope>NUCLEOTIDE SEQUENCE [LARGE SCALE GENOMIC DNA]</scope>
    <source>
        <strain evidence="13 14">SK-1</strain>
    </source>
</reference>
<evidence type="ECO:0000256" key="11">
    <source>
        <dbReference type="SAM" id="Phobius"/>
    </source>
</evidence>
<dbReference type="RefSeq" id="WP_110126836.1">
    <property type="nucleotide sequence ID" value="NZ_QHLY01000012.1"/>
</dbReference>
<feature type="transmembrane region" description="Helical" evidence="11">
    <location>
        <begin position="146"/>
        <end position="167"/>
    </location>
</feature>